<proteinExistence type="inferred from homology"/>
<evidence type="ECO:0000313" key="9">
    <source>
        <dbReference type="EMBL" id="PMD63906.1"/>
    </source>
</evidence>
<dbReference type="AlphaFoldDB" id="A0A2J6TLM3"/>
<evidence type="ECO:0000256" key="6">
    <source>
        <dbReference type="SAM" id="MobiDB-lite"/>
    </source>
</evidence>
<evidence type="ECO:0000256" key="7">
    <source>
        <dbReference type="SAM" id="Phobius"/>
    </source>
</evidence>
<organism evidence="9 10">
    <name type="scientific">Hyaloscypha bicolor E</name>
    <dbReference type="NCBI Taxonomy" id="1095630"/>
    <lineage>
        <taxon>Eukaryota</taxon>
        <taxon>Fungi</taxon>
        <taxon>Dikarya</taxon>
        <taxon>Ascomycota</taxon>
        <taxon>Pezizomycotina</taxon>
        <taxon>Leotiomycetes</taxon>
        <taxon>Helotiales</taxon>
        <taxon>Hyaloscyphaceae</taxon>
        <taxon>Hyaloscypha</taxon>
        <taxon>Hyaloscypha bicolor</taxon>
    </lineage>
</organism>
<dbReference type="PANTHER" id="PTHR33048">
    <property type="entry name" value="PTH11-LIKE INTEGRAL MEMBRANE PROTEIN (AFU_ORTHOLOGUE AFUA_5G11245)"/>
    <property type="match status" value="1"/>
</dbReference>
<dbReference type="InterPro" id="IPR052337">
    <property type="entry name" value="SAT4-like"/>
</dbReference>
<feature type="region of interest" description="Disordered" evidence="6">
    <location>
        <begin position="283"/>
        <end position="302"/>
    </location>
</feature>
<keyword evidence="3 7" id="KW-1133">Transmembrane helix</keyword>
<feature type="transmembrane region" description="Helical" evidence="7">
    <location>
        <begin position="12"/>
        <end position="32"/>
    </location>
</feature>
<feature type="transmembrane region" description="Helical" evidence="7">
    <location>
        <begin position="247"/>
        <end position="268"/>
    </location>
</feature>
<evidence type="ECO:0000256" key="3">
    <source>
        <dbReference type="ARBA" id="ARBA00022989"/>
    </source>
</evidence>
<dbReference type="Proteomes" id="UP000235371">
    <property type="component" value="Unassembled WGS sequence"/>
</dbReference>
<name>A0A2J6TLM3_9HELO</name>
<dbReference type="PANTHER" id="PTHR33048:SF96">
    <property type="entry name" value="INTEGRAL MEMBRANE PROTEIN"/>
    <property type="match status" value="1"/>
</dbReference>
<dbReference type="GeneID" id="36582257"/>
<feature type="transmembrane region" description="Helical" evidence="7">
    <location>
        <begin position="172"/>
        <end position="195"/>
    </location>
</feature>
<feature type="transmembrane region" description="Helical" evidence="7">
    <location>
        <begin position="87"/>
        <end position="111"/>
    </location>
</feature>
<feature type="compositionally biased region" description="Basic and acidic residues" evidence="6">
    <location>
        <begin position="283"/>
        <end position="296"/>
    </location>
</feature>
<gene>
    <name evidence="9" type="ORF">K444DRAFT_522085</name>
</gene>
<dbReference type="EMBL" id="KZ613777">
    <property type="protein sequence ID" value="PMD63906.1"/>
    <property type="molecule type" value="Genomic_DNA"/>
</dbReference>
<evidence type="ECO:0000256" key="2">
    <source>
        <dbReference type="ARBA" id="ARBA00022692"/>
    </source>
</evidence>
<comment type="similarity">
    <text evidence="5">Belongs to the SAT4 family.</text>
</comment>
<dbReference type="InParanoid" id="A0A2J6TLM3"/>
<feature type="transmembrane region" description="Helical" evidence="7">
    <location>
        <begin position="123"/>
        <end position="152"/>
    </location>
</feature>
<evidence type="ECO:0000256" key="4">
    <source>
        <dbReference type="ARBA" id="ARBA00023136"/>
    </source>
</evidence>
<sequence length="392" mass="43840">MYGGVTRGAQVTGVAVCSLSLTWISTVLRFYVRVSILKFVGREDWLTIAAMIVFTVFCSLCLLAEFYGLGAHMVNIDDGFKAIGFKIIFICELLYVVSTTVTKLSISAYFLRLSIKRYQKIVIYTTLSVVLVFSTMYFGFLLFQCAPISYLWTKYESGQGKCLRSPILASVTYAHCAMSALTDWSFGILPIFFVWKMQMTPRTKLSVILVLSLGFFASTATIVRIVYIKALTETDDYSWEGINLVKWSMVEPAIAITAMNIATLRPMFKNFFHFASKKFDGSIDENEGRASDDSQKRFRGHSNSVNANDYSVEFAQLLGLSRVGVTTLITAGGSDAERNQMRKRFTLRRGSAMREKSDSESQTELNPVPTLGDEIDWSGGIKATTVVTQSRQ</sequence>
<dbReference type="GO" id="GO:0016020">
    <property type="term" value="C:membrane"/>
    <property type="evidence" value="ECO:0007669"/>
    <property type="project" value="UniProtKB-SubCell"/>
</dbReference>
<dbReference type="STRING" id="1095630.A0A2J6TLM3"/>
<evidence type="ECO:0000256" key="5">
    <source>
        <dbReference type="ARBA" id="ARBA00038359"/>
    </source>
</evidence>
<feature type="region of interest" description="Disordered" evidence="6">
    <location>
        <begin position="347"/>
        <end position="376"/>
    </location>
</feature>
<keyword evidence="2 7" id="KW-0812">Transmembrane</keyword>
<feature type="transmembrane region" description="Helical" evidence="7">
    <location>
        <begin position="44"/>
        <end position="67"/>
    </location>
</feature>
<keyword evidence="10" id="KW-1185">Reference proteome</keyword>
<dbReference type="OrthoDB" id="3923077at2759"/>
<evidence type="ECO:0000256" key="1">
    <source>
        <dbReference type="ARBA" id="ARBA00004141"/>
    </source>
</evidence>
<reference evidence="9 10" key="1">
    <citation type="submission" date="2016-04" db="EMBL/GenBank/DDBJ databases">
        <title>A degradative enzymes factory behind the ericoid mycorrhizal symbiosis.</title>
        <authorList>
            <consortium name="DOE Joint Genome Institute"/>
            <person name="Martino E."/>
            <person name="Morin E."/>
            <person name="Grelet G."/>
            <person name="Kuo A."/>
            <person name="Kohler A."/>
            <person name="Daghino S."/>
            <person name="Barry K."/>
            <person name="Choi C."/>
            <person name="Cichocki N."/>
            <person name="Clum A."/>
            <person name="Copeland A."/>
            <person name="Hainaut M."/>
            <person name="Haridas S."/>
            <person name="Labutti K."/>
            <person name="Lindquist E."/>
            <person name="Lipzen A."/>
            <person name="Khouja H.-R."/>
            <person name="Murat C."/>
            <person name="Ohm R."/>
            <person name="Olson A."/>
            <person name="Spatafora J."/>
            <person name="Veneault-Fourrey C."/>
            <person name="Henrissat B."/>
            <person name="Grigoriev I."/>
            <person name="Martin F."/>
            <person name="Perotto S."/>
        </authorList>
    </citation>
    <scope>NUCLEOTIDE SEQUENCE [LARGE SCALE GENOMIC DNA]</scope>
    <source>
        <strain evidence="9 10">E</strain>
    </source>
</reference>
<evidence type="ECO:0000313" key="10">
    <source>
        <dbReference type="Proteomes" id="UP000235371"/>
    </source>
</evidence>
<evidence type="ECO:0000259" key="8">
    <source>
        <dbReference type="Pfam" id="PF20684"/>
    </source>
</evidence>
<dbReference type="InterPro" id="IPR049326">
    <property type="entry name" value="Rhodopsin_dom_fungi"/>
</dbReference>
<protein>
    <recommendedName>
        <fullName evidence="8">Rhodopsin domain-containing protein</fullName>
    </recommendedName>
</protein>
<keyword evidence="4 7" id="KW-0472">Membrane</keyword>
<comment type="subcellular location">
    <subcellularLocation>
        <location evidence="1">Membrane</location>
        <topology evidence="1">Multi-pass membrane protein</topology>
    </subcellularLocation>
</comment>
<dbReference type="Pfam" id="PF20684">
    <property type="entry name" value="Fung_rhodopsin"/>
    <property type="match status" value="1"/>
</dbReference>
<accession>A0A2J6TLM3</accession>
<feature type="domain" description="Rhodopsin" evidence="8">
    <location>
        <begin position="28"/>
        <end position="269"/>
    </location>
</feature>
<dbReference type="RefSeq" id="XP_024740810.1">
    <property type="nucleotide sequence ID" value="XM_024874177.1"/>
</dbReference>
<feature type="transmembrane region" description="Helical" evidence="7">
    <location>
        <begin position="207"/>
        <end position="227"/>
    </location>
</feature>